<dbReference type="Gene3D" id="1.20.1280.290">
    <property type="match status" value="1"/>
</dbReference>
<protein>
    <submittedName>
        <fullName evidence="6">Uncharacterized protein</fullName>
    </submittedName>
</protein>
<name>A0AAW1NPC5_9CHLO</name>
<feature type="transmembrane region" description="Helical" evidence="5">
    <location>
        <begin position="63"/>
        <end position="83"/>
    </location>
</feature>
<proteinExistence type="predicted"/>
<dbReference type="EMBL" id="JALJOQ010000242">
    <property type="protein sequence ID" value="KAK9787721.1"/>
    <property type="molecule type" value="Genomic_DNA"/>
</dbReference>
<evidence type="ECO:0000256" key="3">
    <source>
        <dbReference type="ARBA" id="ARBA00022989"/>
    </source>
</evidence>
<accession>A0AAW1NPC5</accession>
<evidence type="ECO:0000256" key="2">
    <source>
        <dbReference type="ARBA" id="ARBA00022692"/>
    </source>
</evidence>
<comment type="caution">
    <text evidence="6">The sequence shown here is derived from an EMBL/GenBank/DDBJ whole genome shotgun (WGS) entry which is preliminary data.</text>
</comment>
<dbReference type="Pfam" id="PF04193">
    <property type="entry name" value="PQ-loop"/>
    <property type="match status" value="1"/>
</dbReference>
<feature type="transmembrane region" description="Helical" evidence="5">
    <location>
        <begin position="89"/>
        <end position="110"/>
    </location>
</feature>
<organism evidence="6 7">
    <name type="scientific">Symbiochloris irregularis</name>
    <dbReference type="NCBI Taxonomy" id="706552"/>
    <lineage>
        <taxon>Eukaryota</taxon>
        <taxon>Viridiplantae</taxon>
        <taxon>Chlorophyta</taxon>
        <taxon>core chlorophytes</taxon>
        <taxon>Trebouxiophyceae</taxon>
        <taxon>Trebouxiales</taxon>
        <taxon>Trebouxiaceae</taxon>
        <taxon>Symbiochloris</taxon>
    </lineage>
</organism>
<dbReference type="GO" id="GO:0016020">
    <property type="term" value="C:membrane"/>
    <property type="evidence" value="ECO:0007669"/>
    <property type="project" value="UniProtKB-SubCell"/>
</dbReference>
<dbReference type="InterPro" id="IPR006603">
    <property type="entry name" value="PQ-loop_rpt"/>
</dbReference>
<dbReference type="Proteomes" id="UP001465755">
    <property type="component" value="Unassembled WGS sequence"/>
</dbReference>
<dbReference type="AlphaFoldDB" id="A0AAW1NPC5"/>
<sequence>MTQTTAYSRPADGLIESIPPPVMMNLTPQQKDLVGAAGGVFMAICLIPQLARMWQTKSARDLSYSWTLFYIIGLSFTGLYLYLEGATVGWISALVEQVLAWVVVFGKVYLDSRDKNDSLEADIARQLPPSVAVQDSQEPMLRRLSKSYSMQHAPTVPLLAKGPAQHGACHLLIDYILGDKDGLPEDGDLSQQILTAVQEAVTETKSSRLRFKHVEFFEPTESEPDQSAGFSLVAISGEGHVTADWYSVHGLLSISLLSSCQEHLAATTKRLGVVLHRKLRAELPSLEFVKASTQLIAELQA</sequence>
<keyword evidence="7" id="KW-1185">Reference proteome</keyword>
<evidence type="ECO:0000313" key="7">
    <source>
        <dbReference type="Proteomes" id="UP001465755"/>
    </source>
</evidence>
<evidence type="ECO:0000256" key="1">
    <source>
        <dbReference type="ARBA" id="ARBA00004141"/>
    </source>
</evidence>
<keyword evidence="2 5" id="KW-0812">Transmembrane</keyword>
<evidence type="ECO:0000256" key="4">
    <source>
        <dbReference type="ARBA" id="ARBA00023136"/>
    </source>
</evidence>
<evidence type="ECO:0000256" key="5">
    <source>
        <dbReference type="SAM" id="Phobius"/>
    </source>
</evidence>
<reference evidence="6 7" key="1">
    <citation type="journal article" date="2024" name="Nat. Commun.">
        <title>Phylogenomics reveals the evolutionary origins of lichenization in chlorophyte algae.</title>
        <authorList>
            <person name="Puginier C."/>
            <person name="Libourel C."/>
            <person name="Otte J."/>
            <person name="Skaloud P."/>
            <person name="Haon M."/>
            <person name="Grisel S."/>
            <person name="Petersen M."/>
            <person name="Berrin J.G."/>
            <person name="Delaux P.M."/>
            <person name="Dal Grande F."/>
            <person name="Keller J."/>
        </authorList>
    </citation>
    <scope>NUCLEOTIDE SEQUENCE [LARGE SCALE GENOMIC DNA]</scope>
    <source>
        <strain evidence="6 7">SAG 2036</strain>
    </source>
</reference>
<evidence type="ECO:0000313" key="6">
    <source>
        <dbReference type="EMBL" id="KAK9787721.1"/>
    </source>
</evidence>
<keyword evidence="3 5" id="KW-1133">Transmembrane helix</keyword>
<keyword evidence="4 5" id="KW-0472">Membrane</keyword>
<comment type="subcellular location">
    <subcellularLocation>
        <location evidence="1">Membrane</location>
        <topology evidence="1">Multi-pass membrane protein</topology>
    </subcellularLocation>
</comment>
<gene>
    <name evidence="6" type="ORF">WJX73_000427</name>
</gene>
<feature type="transmembrane region" description="Helical" evidence="5">
    <location>
        <begin position="33"/>
        <end position="51"/>
    </location>
</feature>